<dbReference type="Proteomes" id="UP001500063">
    <property type="component" value="Unassembled WGS sequence"/>
</dbReference>
<sequence>MKNVTRRPALATIGALALVGALGMTQPAWAAQPAASAEHPTVSIQAPATLYRTQGLTAKPNSGMRTSEVVRSTPIYLSEGRYDWEFRVGVEHGSMGTKALRKDLHLVDGTYDWRCYLTPGDGTYTGKCVLQRDVGGPAVLQSKSFHIPADGRWTWGGLLNRTGS</sequence>
<comment type="caution">
    <text evidence="2">The sequence shown here is derived from an EMBL/GenBank/DDBJ whole genome shotgun (WGS) entry which is preliminary data.</text>
</comment>
<organism evidence="2 3">
    <name type="scientific">Streptomyces blastmyceticus</name>
    <dbReference type="NCBI Taxonomy" id="68180"/>
    <lineage>
        <taxon>Bacteria</taxon>
        <taxon>Bacillati</taxon>
        <taxon>Actinomycetota</taxon>
        <taxon>Actinomycetes</taxon>
        <taxon>Kitasatosporales</taxon>
        <taxon>Streptomycetaceae</taxon>
        <taxon>Streptomyces</taxon>
    </lineage>
</organism>
<evidence type="ECO:0000256" key="1">
    <source>
        <dbReference type="SAM" id="SignalP"/>
    </source>
</evidence>
<dbReference type="PROSITE" id="PS51318">
    <property type="entry name" value="TAT"/>
    <property type="match status" value="1"/>
</dbReference>
<feature type="chain" id="PRO_5045785490" description="Secreted protein" evidence="1">
    <location>
        <begin position="31"/>
        <end position="164"/>
    </location>
</feature>
<evidence type="ECO:0008006" key="4">
    <source>
        <dbReference type="Google" id="ProtNLM"/>
    </source>
</evidence>
<keyword evidence="3" id="KW-1185">Reference proteome</keyword>
<keyword evidence="1" id="KW-0732">Signal</keyword>
<dbReference type="EMBL" id="BAAABW010000004">
    <property type="protein sequence ID" value="GAA0336154.1"/>
    <property type="molecule type" value="Genomic_DNA"/>
</dbReference>
<name>A0ABP3G6S6_9ACTN</name>
<accession>A0ABP3G6S6</accession>
<feature type="signal peptide" evidence="1">
    <location>
        <begin position="1"/>
        <end position="30"/>
    </location>
</feature>
<evidence type="ECO:0000313" key="2">
    <source>
        <dbReference type="EMBL" id="GAA0336154.1"/>
    </source>
</evidence>
<reference evidence="3" key="1">
    <citation type="journal article" date="2019" name="Int. J. Syst. Evol. Microbiol.">
        <title>The Global Catalogue of Microorganisms (GCM) 10K type strain sequencing project: providing services to taxonomists for standard genome sequencing and annotation.</title>
        <authorList>
            <consortium name="The Broad Institute Genomics Platform"/>
            <consortium name="The Broad Institute Genome Sequencing Center for Infectious Disease"/>
            <person name="Wu L."/>
            <person name="Ma J."/>
        </authorList>
    </citation>
    <scope>NUCLEOTIDE SEQUENCE [LARGE SCALE GENOMIC DNA]</scope>
    <source>
        <strain evidence="3">JCM 4565</strain>
    </source>
</reference>
<dbReference type="InterPro" id="IPR006311">
    <property type="entry name" value="TAT_signal"/>
</dbReference>
<protein>
    <recommendedName>
        <fullName evidence="4">Secreted protein</fullName>
    </recommendedName>
</protein>
<gene>
    <name evidence="2" type="ORF">GCM10010319_10230</name>
</gene>
<proteinExistence type="predicted"/>
<evidence type="ECO:0000313" key="3">
    <source>
        <dbReference type="Proteomes" id="UP001500063"/>
    </source>
</evidence>